<keyword evidence="5" id="KW-0375">Hydrogen ion transport</keyword>
<dbReference type="GO" id="GO:0045259">
    <property type="term" value="C:proton-transporting ATP synthase complex"/>
    <property type="evidence" value="ECO:0007669"/>
    <property type="project" value="UniProtKB-KW"/>
</dbReference>
<accession>A0AAV8P1J5</accession>
<keyword evidence="11" id="KW-1185">Reference proteome</keyword>
<evidence type="ECO:0000256" key="3">
    <source>
        <dbReference type="ARBA" id="ARBA00022448"/>
    </source>
</evidence>
<reference evidence="10 11" key="1">
    <citation type="submission" date="2022-12" db="EMBL/GenBank/DDBJ databases">
        <title>Chromosome-scale assembly of the Ensete ventricosum genome.</title>
        <authorList>
            <person name="Dussert Y."/>
            <person name="Stocks J."/>
            <person name="Wendawek A."/>
            <person name="Woldeyes F."/>
            <person name="Nichols R.A."/>
            <person name="Borrell J.S."/>
        </authorList>
    </citation>
    <scope>NUCLEOTIDE SEQUENCE [LARGE SCALE GENOMIC DNA]</scope>
    <source>
        <strain evidence="11">cv. Maze</strain>
        <tissue evidence="10">Seeds</tissue>
    </source>
</reference>
<dbReference type="InterPro" id="IPR008689">
    <property type="entry name" value="ATP_synth_F0_dsu_mt"/>
</dbReference>
<dbReference type="Proteomes" id="UP001222027">
    <property type="component" value="Unassembled WGS sequence"/>
</dbReference>
<evidence type="ECO:0000256" key="9">
    <source>
        <dbReference type="ARBA" id="ARBA00023136"/>
    </source>
</evidence>
<dbReference type="SUPFAM" id="SSF161065">
    <property type="entry name" value="ATP synthase D chain-like"/>
    <property type="match status" value="1"/>
</dbReference>
<comment type="similarity">
    <text evidence="2">Belongs to the ATPase d subunit family.</text>
</comment>
<evidence type="ECO:0008006" key="12">
    <source>
        <dbReference type="Google" id="ProtNLM"/>
    </source>
</evidence>
<organism evidence="10 11">
    <name type="scientific">Ensete ventricosum</name>
    <name type="common">Abyssinian banana</name>
    <name type="synonym">Musa ensete</name>
    <dbReference type="NCBI Taxonomy" id="4639"/>
    <lineage>
        <taxon>Eukaryota</taxon>
        <taxon>Viridiplantae</taxon>
        <taxon>Streptophyta</taxon>
        <taxon>Embryophyta</taxon>
        <taxon>Tracheophyta</taxon>
        <taxon>Spermatophyta</taxon>
        <taxon>Magnoliopsida</taxon>
        <taxon>Liliopsida</taxon>
        <taxon>Zingiberales</taxon>
        <taxon>Musaceae</taxon>
        <taxon>Ensete</taxon>
    </lineage>
</organism>
<dbReference type="EMBL" id="JAQQAF010000009">
    <property type="protein sequence ID" value="KAJ8459835.1"/>
    <property type="molecule type" value="Genomic_DNA"/>
</dbReference>
<protein>
    <recommendedName>
        <fullName evidence="12">ATP synthase subunit d, mitochondrial</fullName>
    </recommendedName>
</protein>
<evidence type="ECO:0000256" key="1">
    <source>
        <dbReference type="ARBA" id="ARBA00004273"/>
    </source>
</evidence>
<keyword evidence="9" id="KW-0472">Membrane</keyword>
<dbReference type="AlphaFoldDB" id="A0AAV8P1J5"/>
<dbReference type="PANTHER" id="PTHR12700">
    <property type="entry name" value="ATP SYNTHASE SUBUNIT D, MITOCHONDRIAL"/>
    <property type="match status" value="1"/>
</dbReference>
<evidence type="ECO:0000256" key="2">
    <source>
        <dbReference type="ARBA" id="ARBA00006842"/>
    </source>
</evidence>
<keyword evidence="8" id="KW-0496">Mitochondrion</keyword>
<dbReference type="GO" id="GO:0015078">
    <property type="term" value="F:proton transmembrane transporter activity"/>
    <property type="evidence" value="ECO:0007669"/>
    <property type="project" value="InterPro"/>
</dbReference>
<dbReference type="InterPro" id="IPR036228">
    <property type="entry name" value="ATP_synth_F0_dsu_sf_mt"/>
</dbReference>
<sequence>MSGSEVKKVAEVAAKATTSIDWDGMNKLLVSEEARKEFTNLRRAFDEVNHQLQTKLSQEPEPIDWDYCRKGIGSRLVVCIKRLMKA</sequence>
<keyword evidence="4" id="KW-0138">CF(0)</keyword>
<evidence type="ECO:0000313" key="10">
    <source>
        <dbReference type="EMBL" id="KAJ8459835.1"/>
    </source>
</evidence>
<name>A0AAV8P1J5_ENSVE</name>
<dbReference type="Gene3D" id="6.10.280.70">
    <property type="match status" value="1"/>
</dbReference>
<comment type="subcellular location">
    <subcellularLocation>
        <location evidence="1">Mitochondrion inner membrane</location>
    </subcellularLocation>
</comment>
<evidence type="ECO:0000256" key="4">
    <source>
        <dbReference type="ARBA" id="ARBA00022547"/>
    </source>
</evidence>
<comment type="caution">
    <text evidence="10">The sequence shown here is derived from an EMBL/GenBank/DDBJ whole genome shotgun (WGS) entry which is preliminary data.</text>
</comment>
<evidence type="ECO:0000256" key="6">
    <source>
        <dbReference type="ARBA" id="ARBA00022792"/>
    </source>
</evidence>
<keyword evidence="3" id="KW-0813">Transport</keyword>
<evidence type="ECO:0000256" key="7">
    <source>
        <dbReference type="ARBA" id="ARBA00023065"/>
    </source>
</evidence>
<keyword evidence="6" id="KW-0999">Mitochondrion inner membrane</keyword>
<proteinExistence type="inferred from homology"/>
<keyword evidence="7" id="KW-0406">Ion transport</keyword>
<gene>
    <name evidence="10" type="ORF">OPV22_032761</name>
</gene>
<evidence type="ECO:0000256" key="5">
    <source>
        <dbReference type="ARBA" id="ARBA00022781"/>
    </source>
</evidence>
<dbReference type="GO" id="GO:0015986">
    <property type="term" value="P:proton motive force-driven ATP synthesis"/>
    <property type="evidence" value="ECO:0007669"/>
    <property type="project" value="InterPro"/>
</dbReference>
<evidence type="ECO:0000256" key="8">
    <source>
        <dbReference type="ARBA" id="ARBA00023128"/>
    </source>
</evidence>
<dbReference type="GO" id="GO:0005743">
    <property type="term" value="C:mitochondrial inner membrane"/>
    <property type="evidence" value="ECO:0007669"/>
    <property type="project" value="UniProtKB-SubCell"/>
</dbReference>
<evidence type="ECO:0000313" key="11">
    <source>
        <dbReference type="Proteomes" id="UP001222027"/>
    </source>
</evidence>